<dbReference type="RefSeq" id="WP_053189886.1">
    <property type="nucleotide sequence ID" value="NZ_FNTT01000002.1"/>
</dbReference>
<proteinExistence type="predicted"/>
<evidence type="ECO:0000313" key="1">
    <source>
        <dbReference type="EMBL" id="SED83205.1"/>
    </source>
</evidence>
<name>A0ABY0YPZ3_9PSED</name>
<keyword evidence="2" id="KW-1185">Reference proteome</keyword>
<sequence>MDSEQSFNATLSMLNTRVNLLERLHGKPAMATISSFSGGFFTGRPQTQDHSSLLGMHADDQGVRSEPLRLHFRYTAGGYFLTLKNTGEHYNKLISKSWLEVFGVSDPNTRNPTLFSLLDHQQNIIMRKHITSRHVPISLMTGNKKHVGGLRVRGSPYLYLAETEEQSKAMFILSVL</sequence>
<evidence type="ECO:0000313" key="2">
    <source>
        <dbReference type="Proteomes" id="UP000183915"/>
    </source>
</evidence>
<dbReference type="Proteomes" id="UP000183915">
    <property type="component" value="Unassembled WGS sequence"/>
</dbReference>
<gene>
    <name evidence="1" type="ORF">SAMN04490188_1652</name>
</gene>
<protein>
    <submittedName>
        <fullName evidence="1">Uncharacterized protein</fullName>
    </submittedName>
</protein>
<organism evidence="1 2">
    <name type="scientific">Pseudomonas kilonensis</name>
    <dbReference type="NCBI Taxonomy" id="132476"/>
    <lineage>
        <taxon>Bacteria</taxon>
        <taxon>Pseudomonadati</taxon>
        <taxon>Pseudomonadota</taxon>
        <taxon>Gammaproteobacteria</taxon>
        <taxon>Pseudomonadales</taxon>
        <taxon>Pseudomonadaceae</taxon>
        <taxon>Pseudomonas</taxon>
    </lineage>
</organism>
<dbReference type="EMBL" id="FNTT01000002">
    <property type="protein sequence ID" value="SED83205.1"/>
    <property type="molecule type" value="Genomic_DNA"/>
</dbReference>
<comment type="caution">
    <text evidence="1">The sequence shown here is derived from an EMBL/GenBank/DDBJ whole genome shotgun (WGS) entry which is preliminary data.</text>
</comment>
<accession>A0ABY0YPZ3</accession>
<reference evidence="1 2" key="1">
    <citation type="submission" date="2016-10" db="EMBL/GenBank/DDBJ databases">
        <authorList>
            <person name="Varghese N."/>
            <person name="Submissions S."/>
        </authorList>
    </citation>
    <scope>NUCLEOTIDE SEQUENCE [LARGE SCALE GENOMIC DNA]</scope>
    <source>
        <strain evidence="1 2">BS3780</strain>
    </source>
</reference>